<evidence type="ECO:0008006" key="4">
    <source>
        <dbReference type="Google" id="ProtNLM"/>
    </source>
</evidence>
<organism evidence="2 3">
    <name type="scientific">candidate division WOR-1 bacterium RIFOXYC2_FULL_41_25</name>
    <dbReference type="NCBI Taxonomy" id="1802586"/>
    <lineage>
        <taxon>Bacteria</taxon>
        <taxon>Bacillati</taxon>
        <taxon>Saganbacteria</taxon>
    </lineage>
</organism>
<dbReference type="EMBL" id="MEUI01000015">
    <property type="protein sequence ID" value="OGC34501.1"/>
    <property type="molecule type" value="Genomic_DNA"/>
</dbReference>
<protein>
    <recommendedName>
        <fullName evidence="4">Pilus assembly protein PilO</fullName>
    </recommendedName>
</protein>
<evidence type="ECO:0000313" key="2">
    <source>
        <dbReference type="EMBL" id="OGC34501.1"/>
    </source>
</evidence>
<keyword evidence="1" id="KW-0812">Transmembrane</keyword>
<gene>
    <name evidence="2" type="ORF">A2462_04360</name>
</gene>
<dbReference type="AlphaFoldDB" id="A0A1F4TP71"/>
<keyword evidence="1" id="KW-1133">Transmembrane helix</keyword>
<keyword evidence="1" id="KW-0472">Membrane</keyword>
<comment type="caution">
    <text evidence="2">The sequence shown here is derived from an EMBL/GenBank/DDBJ whole genome shotgun (WGS) entry which is preliminary data.</text>
</comment>
<proteinExistence type="predicted"/>
<dbReference type="InterPro" id="IPR014717">
    <property type="entry name" value="Transl_elong_EF1B/ribsomal_bS6"/>
</dbReference>
<accession>A0A1F4TP71</accession>
<dbReference type="Gene3D" id="3.30.70.60">
    <property type="match status" value="1"/>
</dbReference>
<evidence type="ECO:0000313" key="3">
    <source>
        <dbReference type="Proteomes" id="UP000177309"/>
    </source>
</evidence>
<evidence type="ECO:0000256" key="1">
    <source>
        <dbReference type="SAM" id="Phobius"/>
    </source>
</evidence>
<sequence length="170" mass="18957">MAGMKMNLNNRDNKILIAGTVFIVMYVSYMFLLGPKWDEISKLKGQLNQAQIRLTADEARVKVLQMLEKKPAGISQKVVSREQWTIRILSYLSSASSQSGLDLMLIKPLAGEGREVQFSLMCSGSYQSLYNFLKVLPKLDVDIIVKSLKISGGGSDRAVLNIDMELGAYY</sequence>
<reference evidence="2 3" key="1">
    <citation type="journal article" date="2016" name="Nat. Commun.">
        <title>Thousands of microbial genomes shed light on interconnected biogeochemical processes in an aquifer system.</title>
        <authorList>
            <person name="Anantharaman K."/>
            <person name="Brown C.T."/>
            <person name="Hug L.A."/>
            <person name="Sharon I."/>
            <person name="Castelle C.J."/>
            <person name="Probst A.J."/>
            <person name="Thomas B.C."/>
            <person name="Singh A."/>
            <person name="Wilkins M.J."/>
            <person name="Karaoz U."/>
            <person name="Brodie E.L."/>
            <person name="Williams K.H."/>
            <person name="Hubbard S.S."/>
            <person name="Banfield J.F."/>
        </authorList>
    </citation>
    <scope>NUCLEOTIDE SEQUENCE [LARGE SCALE GENOMIC DNA]</scope>
</reference>
<dbReference type="Proteomes" id="UP000177309">
    <property type="component" value="Unassembled WGS sequence"/>
</dbReference>
<name>A0A1F4TP71_UNCSA</name>
<feature type="transmembrane region" description="Helical" evidence="1">
    <location>
        <begin position="15"/>
        <end position="34"/>
    </location>
</feature>